<keyword evidence="1" id="KW-0812">Transmembrane</keyword>
<feature type="non-terminal residue" evidence="2">
    <location>
        <position position="39"/>
    </location>
</feature>
<name>A0A2J8NKV5_PANTR</name>
<evidence type="ECO:0000313" key="2">
    <source>
        <dbReference type="EMBL" id="PNI72400.1"/>
    </source>
</evidence>
<proteinExistence type="predicted"/>
<evidence type="ECO:0000256" key="1">
    <source>
        <dbReference type="SAM" id="Phobius"/>
    </source>
</evidence>
<comment type="caution">
    <text evidence="2">The sequence shown here is derived from an EMBL/GenBank/DDBJ whole genome shotgun (WGS) entry which is preliminary data.</text>
</comment>
<sequence length="39" mass="3950">MSVGVSTSAPLSPTSGTSVGMSTFSIVDYVVFVLLLVLS</sequence>
<dbReference type="AlphaFoldDB" id="A0A2J8NKV5"/>
<dbReference type="EMBL" id="NBAG03000227">
    <property type="protein sequence ID" value="PNI72400.1"/>
    <property type="molecule type" value="Genomic_DNA"/>
</dbReference>
<gene>
    <name evidence="2" type="ORF">CK820_G0009540</name>
</gene>
<feature type="transmembrane region" description="Helical" evidence="1">
    <location>
        <begin position="20"/>
        <end position="38"/>
    </location>
</feature>
<reference evidence="2 3" key="1">
    <citation type="submission" date="2017-12" db="EMBL/GenBank/DDBJ databases">
        <title>High-resolution comparative analysis of great ape genomes.</title>
        <authorList>
            <person name="Pollen A."/>
            <person name="Hastie A."/>
            <person name="Hormozdiari F."/>
            <person name="Dougherty M."/>
            <person name="Liu R."/>
            <person name="Chaisson M."/>
            <person name="Hoppe E."/>
            <person name="Hill C."/>
            <person name="Pang A."/>
            <person name="Hillier L."/>
            <person name="Baker C."/>
            <person name="Armstrong J."/>
            <person name="Shendure J."/>
            <person name="Paten B."/>
            <person name="Wilson R."/>
            <person name="Chao H."/>
            <person name="Schneider V."/>
            <person name="Ventura M."/>
            <person name="Kronenberg Z."/>
            <person name="Murali S."/>
            <person name="Gordon D."/>
            <person name="Cantsilieris S."/>
            <person name="Munson K."/>
            <person name="Nelson B."/>
            <person name="Raja A."/>
            <person name="Underwood J."/>
            <person name="Diekhans M."/>
            <person name="Fiddes I."/>
            <person name="Haussler D."/>
            <person name="Eichler E."/>
        </authorList>
    </citation>
    <scope>NUCLEOTIDE SEQUENCE [LARGE SCALE GENOMIC DNA]</scope>
    <source>
        <strain evidence="2">Yerkes chimp pedigree #C0471</strain>
    </source>
</reference>
<dbReference type="Proteomes" id="UP000236370">
    <property type="component" value="Unassembled WGS sequence"/>
</dbReference>
<evidence type="ECO:0000313" key="3">
    <source>
        <dbReference type="Proteomes" id="UP000236370"/>
    </source>
</evidence>
<accession>A0A2J8NKV5</accession>
<keyword evidence="1" id="KW-1133">Transmembrane helix</keyword>
<keyword evidence="1" id="KW-0472">Membrane</keyword>
<organism evidence="2 3">
    <name type="scientific">Pan troglodytes</name>
    <name type="common">Chimpanzee</name>
    <dbReference type="NCBI Taxonomy" id="9598"/>
    <lineage>
        <taxon>Eukaryota</taxon>
        <taxon>Metazoa</taxon>
        <taxon>Chordata</taxon>
        <taxon>Craniata</taxon>
        <taxon>Vertebrata</taxon>
        <taxon>Euteleostomi</taxon>
        <taxon>Mammalia</taxon>
        <taxon>Eutheria</taxon>
        <taxon>Euarchontoglires</taxon>
        <taxon>Primates</taxon>
        <taxon>Haplorrhini</taxon>
        <taxon>Catarrhini</taxon>
        <taxon>Hominidae</taxon>
        <taxon>Pan</taxon>
    </lineage>
</organism>
<protein>
    <submittedName>
        <fullName evidence="2">SLC5A6 isoform 3</fullName>
    </submittedName>
</protein>